<dbReference type="KEGG" id="cchl:FPL14_13355"/>
<evidence type="ECO:0000259" key="3">
    <source>
        <dbReference type="PROSITE" id="PS50977"/>
    </source>
</evidence>
<evidence type="ECO:0000313" key="5">
    <source>
        <dbReference type="Proteomes" id="UP000515679"/>
    </source>
</evidence>
<protein>
    <submittedName>
        <fullName evidence="4">TetR/AcrR family transcriptional regulator</fullName>
    </submittedName>
</protein>
<reference evidence="4 5" key="1">
    <citation type="submission" date="2019-07" db="EMBL/GenBank/DDBJ databases">
        <authorList>
            <person name="Kim J.K."/>
            <person name="Cheong H.-M."/>
            <person name="Choi Y."/>
            <person name="Hwang K.J."/>
            <person name="Lee S."/>
            <person name="Choi C."/>
        </authorList>
    </citation>
    <scope>NUCLEOTIDE SEQUENCE [LARGE SCALE GENOMIC DNA]</scope>
    <source>
        <strain evidence="4 5">KS 22</strain>
    </source>
</reference>
<dbReference type="InterPro" id="IPR050624">
    <property type="entry name" value="HTH-type_Tx_Regulator"/>
</dbReference>
<dbReference type="InterPro" id="IPR009057">
    <property type="entry name" value="Homeodomain-like_sf"/>
</dbReference>
<dbReference type="AlphaFoldDB" id="A0A7G5BYN9"/>
<sequence length="188" mass="22068">MTSKTDPRVLRTRKLIMDSFIELSGKKEFKDITIKDITTEAMINRATFYYHFEDIYDLLEKVLSEVLLVNLNYDIYQNDELNEEAFVSIFRAITNFQKSLSSRCHRGYEDTIARIIREQLEIIFHKMLLKQNKTEENEALKLTAVLLSWGIYGASVEWRRNNKNIPPEQFIKSTIPYIISGIDFGSKN</sequence>
<dbReference type="InterPro" id="IPR001647">
    <property type="entry name" value="HTH_TetR"/>
</dbReference>
<dbReference type="Proteomes" id="UP000515679">
    <property type="component" value="Chromosome"/>
</dbReference>
<gene>
    <name evidence="4" type="ORF">FPL14_13355</name>
</gene>
<accession>A0A7G5BYN9</accession>
<evidence type="ECO:0000256" key="1">
    <source>
        <dbReference type="ARBA" id="ARBA00023125"/>
    </source>
</evidence>
<feature type="domain" description="HTH tetR-type" evidence="3">
    <location>
        <begin position="10"/>
        <end position="70"/>
    </location>
</feature>
<keyword evidence="5" id="KW-1185">Reference proteome</keyword>
<keyword evidence="1 2" id="KW-0238">DNA-binding</keyword>
<dbReference type="EMBL" id="CP041969">
    <property type="protein sequence ID" value="QMV42073.1"/>
    <property type="molecule type" value="Genomic_DNA"/>
</dbReference>
<name>A0A7G5BYN9_9BACL</name>
<dbReference type="Gene3D" id="1.10.357.10">
    <property type="entry name" value="Tetracycline Repressor, domain 2"/>
    <property type="match status" value="1"/>
</dbReference>
<dbReference type="PANTHER" id="PTHR43479">
    <property type="entry name" value="ACREF/ENVCD OPERON REPRESSOR-RELATED"/>
    <property type="match status" value="1"/>
</dbReference>
<evidence type="ECO:0000313" key="4">
    <source>
        <dbReference type="EMBL" id="QMV42073.1"/>
    </source>
</evidence>
<evidence type="ECO:0000256" key="2">
    <source>
        <dbReference type="PROSITE-ProRule" id="PRU00335"/>
    </source>
</evidence>
<dbReference type="Pfam" id="PF00440">
    <property type="entry name" value="TetR_N"/>
    <property type="match status" value="1"/>
</dbReference>
<organism evidence="4 5">
    <name type="scientific">Cohnella cholangitidis</name>
    <dbReference type="NCBI Taxonomy" id="2598458"/>
    <lineage>
        <taxon>Bacteria</taxon>
        <taxon>Bacillati</taxon>
        <taxon>Bacillota</taxon>
        <taxon>Bacilli</taxon>
        <taxon>Bacillales</taxon>
        <taxon>Paenibacillaceae</taxon>
        <taxon>Cohnella</taxon>
    </lineage>
</organism>
<dbReference type="GO" id="GO:0003677">
    <property type="term" value="F:DNA binding"/>
    <property type="evidence" value="ECO:0007669"/>
    <property type="project" value="UniProtKB-UniRule"/>
</dbReference>
<feature type="DNA-binding region" description="H-T-H motif" evidence="2">
    <location>
        <begin position="33"/>
        <end position="52"/>
    </location>
</feature>
<proteinExistence type="predicted"/>
<dbReference type="PROSITE" id="PS50977">
    <property type="entry name" value="HTH_TETR_2"/>
    <property type="match status" value="1"/>
</dbReference>
<dbReference type="RefSeq" id="WP_182303475.1">
    <property type="nucleotide sequence ID" value="NZ_CP041969.1"/>
</dbReference>
<dbReference type="PANTHER" id="PTHR43479:SF7">
    <property type="entry name" value="TETR-FAMILY TRANSCRIPTIONAL REGULATOR"/>
    <property type="match status" value="1"/>
</dbReference>
<dbReference type="SUPFAM" id="SSF46689">
    <property type="entry name" value="Homeodomain-like"/>
    <property type="match status" value="1"/>
</dbReference>